<keyword evidence="6 10" id="KW-1133">Transmembrane helix</keyword>
<protein>
    <submittedName>
        <fullName evidence="12">Gliding motility-associated protein GldE</fullName>
    </submittedName>
</protein>
<gene>
    <name evidence="12" type="primary">gldE</name>
    <name evidence="12" type="ORF">J7I42_03120</name>
</gene>
<dbReference type="InterPro" id="IPR016169">
    <property type="entry name" value="FAD-bd_PCMH_sub2"/>
</dbReference>
<evidence type="ECO:0000256" key="7">
    <source>
        <dbReference type="ARBA" id="ARBA00023122"/>
    </source>
</evidence>
<reference evidence="12 13" key="1">
    <citation type="submission" date="2021-03" db="EMBL/GenBank/DDBJ databases">
        <title>Assistant Professor.</title>
        <authorList>
            <person name="Huq M.A."/>
        </authorList>
    </citation>
    <scope>NUCLEOTIDE SEQUENCE [LARGE SCALE GENOMIC DNA]</scope>
    <source>
        <strain evidence="12 13">MAH-29</strain>
    </source>
</reference>
<dbReference type="InterPro" id="IPR036318">
    <property type="entry name" value="FAD-bd_PCMH-like_sf"/>
</dbReference>
<dbReference type="Pfam" id="PF00571">
    <property type="entry name" value="CBS"/>
    <property type="match status" value="2"/>
</dbReference>
<dbReference type="InterPro" id="IPR000644">
    <property type="entry name" value="CBS_dom"/>
</dbReference>
<dbReference type="RefSeq" id="WP_209137310.1">
    <property type="nucleotide sequence ID" value="NZ_JAGHKO010000001.1"/>
</dbReference>
<keyword evidence="7 9" id="KW-0129">CBS domain</keyword>
<dbReference type="SUPFAM" id="SSF56176">
    <property type="entry name" value="FAD-binding/transporter-associated domain-like"/>
    <property type="match status" value="1"/>
</dbReference>
<feature type="transmembrane region" description="Helical" evidence="10">
    <location>
        <begin position="81"/>
        <end position="105"/>
    </location>
</feature>
<dbReference type="InterPro" id="IPR044751">
    <property type="entry name" value="Ion_transp-like_CBS"/>
</dbReference>
<dbReference type="Gene3D" id="3.10.580.10">
    <property type="entry name" value="CBS-domain"/>
    <property type="match status" value="1"/>
</dbReference>
<dbReference type="Pfam" id="PF03471">
    <property type="entry name" value="CorC_HlyC"/>
    <property type="match status" value="1"/>
</dbReference>
<dbReference type="Pfam" id="PF01595">
    <property type="entry name" value="CNNM"/>
    <property type="match status" value="1"/>
</dbReference>
<dbReference type="PROSITE" id="PS51371">
    <property type="entry name" value="CBS"/>
    <property type="match status" value="1"/>
</dbReference>
<dbReference type="PANTHER" id="PTHR22777">
    <property type="entry name" value="HEMOLYSIN-RELATED"/>
    <property type="match status" value="1"/>
</dbReference>
<evidence type="ECO:0000256" key="4">
    <source>
        <dbReference type="ARBA" id="ARBA00022692"/>
    </source>
</evidence>
<evidence type="ECO:0000256" key="6">
    <source>
        <dbReference type="ARBA" id="ARBA00022989"/>
    </source>
</evidence>
<evidence type="ECO:0000256" key="2">
    <source>
        <dbReference type="ARBA" id="ARBA00006337"/>
    </source>
</evidence>
<keyword evidence="13" id="KW-1185">Reference proteome</keyword>
<keyword evidence="5" id="KW-0677">Repeat</keyword>
<feature type="transmembrane region" description="Helical" evidence="10">
    <location>
        <begin position="28"/>
        <end position="55"/>
    </location>
</feature>
<dbReference type="Gene3D" id="3.30.465.10">
    <property type="match status" value="1"/>
</dbReference>
<dbReference type="EMBL" id="JAGHKO010000001">
    <property type="protein sequence ID" value="MBO9199240.1"/>
    <property type="molecule type" value="Genomic_DNA"/>
</dbReference>
<dbReference type="Proteomes" id="UP000677244">
    <property type="component" value="Unassembled WGS sequence"/>
</dbReference>
<keyword evidence="3" id="KW-1003">Cell membrane</keyword>
<comment type="caution">
    <text evidence="12">The sequence shown here is derived from an EMBL/GenBank/DDBJ whole genome shotgun (WGS) entry which is preliminary data.</text>
</comment>
<evidence type="ECO:0000313" key="12">
    <source>
        <dbReference type="EMBL" id="MBO9199240.1"/>
    </source>
</evidence>
<accession>A0ABS3YP42</accession>
<feature type="transmembrane region" description="Helical" evidence="10">
    <location>
        <begin position="117"/>
        <end position="137"/>
    </location>
</feature>
<dbReference type="SUPFAM" id="SSF54631">
    <property type="entry name" value="CBS-domain pair"/>
    <property type="match status" value="1"/>
</dbReference>
<dbReference type="InterPro" id="IPR046342">
    <property type="entry name" value="CBS_dom_sf"/>
</dbReference>
<evidence type="ECO:0000256" key="1">
    <source>
        <dbReference type="ARBA" id="ARBA00004651"/>
    </source>
</evidence>
<keyword evidence="4 10" id="KW-0812">Transmembrane</keyword>
<comment type="similarity">
    <text evidence="2">Belongs to the UPF0053 family.</text>
</comment>
<sequence>MDKPLLIFGSEYGYKLLLMVTNVQATTLLAAAVLVLLLLSFFISGAEMAFFSLTYRDINMLKTKQDTGWKRIATLLEEPRALQASLMIANTLVNIAIIILLNFFIDQVLVMRPGNVSMWVGYGIKLVIISSLIVLFGEILPKVRASQNNLRSAYEASFLVEVIFYMFKRISNWLLRISDRLESLLGGKASRAYTHQQLEQAIKSTIHEEEEQRILAGIYKFPNITVKQIMRTRLDVNGIEYEANFQALKRKVEELHYSRLPVYRKSLDDIVGIVHTKDLLLYLNEADNFDWHVVVRPPFFVHEQKHIEDLLKEFQTRHVHFAVVVDEFGGTSGIVTLEDILEEIIGDIRDEFDEEETGIKKIDENTFIFEGRTMIHDACKIMNLAEDTFDQVKGDSDSMAGLMLELVGEIPKVNDTASVGDFDFIALEVDRNRIKKIRVAINIKQDKQIS</sequence>
<evidence type="ECO:0000256" key="8">
    <source>
        <dbReference type="ARBA" id="ARBA00023136"/>
    </source>
</evidence>
<evidence type="ECO:0000256" key="3">
    <source>
        <dbReference type="ARBA" id="ARBA00022475"/>
    </source>
</evidence>
<dbReference type="InterPro" id="IPR002550">
    <property type="entry name" value="CNNM"/>
</dbReference>
<dbReference type="CDD" id="cd04590">
    <property type="entry name" value="CBS_pair_CorC_HlyC_assoc"/>
    <property type="match status" value="1"/>
</dbReference>
<keyword evidence="8 10" id="KW-0472">Membrane</keyword>
<feature type="domain" description="CBS" evidence="11">
    <location>
        <begin position="294"/>
        <end position="351"/>
    </location>
</feature>
<evidence type="ECO:0000313" key="13">
    <source>
        <dbReference type="Proteomes" id="UP000677244"/>
    </source>
</evidence>
<dbReference type="NCBIfam" id="TIGR03520">
    <property type="entry name" value="GldE"/>
    <property type="match status" value="1"/>
</dbReference>
<dbReference type="PANTHER" id="PTHR22777:SF32">
    <property type="entry name" value="UPF0053 INNER MEMBRANE PROTEIN YFJD"/>
    <property type="match status" value="1"/>
</dbReference>
<dbReference type="SMART" id="SM01091">
    <property type="entry name" value="CorC_HlyC"/>
    <property type="match status" value="1"/>
</dbReference>
<comment type="subcellular location">
    <subcellularLocation>
        <location evidence="1">Cell membrane</location>
        <topology evidence="1">Multi-pass membrane protein</topology>
    </subcellularLocation>
</comment>
<dbReference type="InterPro" id="IPR019862">
    <property type="entry name" value="Motility-assoc_prot_GldE"/>
</dbReference>
<organism evidence="12 13">
    <name type="scientific">Niastella soli</name>
    <dbReference type="NCBI Taxonomy" id="2821487"/>
    <lineage>
        <taxon>Bacteria</taxon>
        <taxon>Pseudomonadati</taxon>
        <taxon>Bacteroidota</taxon>
        <taxon>Chitinophagia</taxon>
        <taxon>Chitinophagales</taxon>
        <taxon>Chitinophagaceae</taxon>
        <taxon>Niastella</taxon>
    </lineage>
</organism>
<name>A0ABS3YP42_9BACT</name>
<evidence type="ECO:0000259" key="11">
    <source>
        <dbReference type="PROSITE" id="PS51371"/>
    </source>
</evidence>
<dbReference type="InterPro" id="IPR005170">
    <property type="entry name" value="Transptr-assoc_dom"/>
</dbReference>
<proteinExistence type="inferred from homology"/>
<evidence type="ECO:0000256" key="10">
    <source>
        <dbReference type="SAM" id="Phobius"/>
    </source>
</evidence>
<evidence type="ECO:0000256" key="5">
    <source>
        <dbReference type="ARBA" id="ARBA00022737"/>
    </source>
</evidence>
<evidence type="ECO:0000256" key="9">
    <source>
        <dbReference type="PROSITE-ProRule" id="PRU00703"/>
    </source>
</evidence>